<keyword evidence="5 7" id="KW-0472">Membrane</keyword>
<feature type="transmembrane region" description="Helical" evidence="7">
    <location>
        <begin position="72"/>
        <end position="89"/>
    </location>
</feature>
<comment type="similarity">
    <text evidence="6">Belongs to the major facilitator superfamily. Allantoate permease family.</text>
</comment>
<evidence type="ECO:0000256" key="2">
    <source>
        <dbReference type="ARBA" id="ARBA00022448"/>
    </source>
</evidence>
<dbReference type="Gene3D" id="1.20.1250.20">
    <property type="entry name" value="MFS general substrate transporter like domains"/>
    <property type="match status" value="2"/>
</dbReference>
<comment type="caution">
    <text evidence="9">The sequence shown here is derived from an EMBL/GenBank/DDBJ whole genome shotgun (WGS) entry which is preliminary data.</text>
</comment>
<dbReference type="Pfam" id="PF07690">
    <property type="entry name" value="MFS_1"/>
    <property type="match status" value="1"/>
</dbReference>
<feature type="domain" description="Major facilitator superfamily (MFS) profile" evidence="8">
    <location>
        <begin position="5"/>
        <end position="416"/>
    </location>
</feature>
<dbReference type="SUPFAM" id="SSF103473">
    <property type="entry name" value="MFS general substrate transporter"/>
    <property type="match status" value="1"/>
</dbReference>
<name>A0A9P4I3G4_9PEZI</name>
<feature type="transmembrane region" description="Helical" evidence="7">
    <location>
        <begin position="328"/>
        <end position="346"/>
    </location>
</feature>
<evidence type="ECO:0000256" key="7">
    <source>
        <dbReference type="SAM" id="Phobius"/>
    </source>
</evidence>
<evidence type="ECO:0000256" key="6">
    <source>
        <dbReference type="ARBA" id="ARBA00037968"/>
    </source>
</evidence>
<keyword evidence="10" id="KW-1185">Reference proteome</keyword>
<organism evidence="9 10">
    <name type="scientific">Rhizodiscina lignyota</name>
    <dbReference type="NCBI Taxonomy" id="1504668"/>
    <lineage>
        <taxon>Eukaryota</taxon>
        <taxon>Fungi</taxon>
        <taxon>Dikarya</taxon>
        <taxon>Ascomycota</taxon>
        <taxon>Pezizomycotina</taxon>
        <taxon>Dothideomycetes</taxon>
        <taxon>Pleosporomycetidae</taxon>
        <taxon>Aulographales</taxon>
        <taxon>Rhizodiscinaceae</taxon>
        <taxon>Rhizodiscina</taxon>
    </lineage>
</organism>
<dbReference type="EMBL" id="ML978146">
    <property type="protein sequence ID" value="KAF2092482.1"/>
    <property type="molecule type" value="Genomic_DNA"/>
</dbReference>
<dbReference type="OrthoDB" id="6730379at2759"/>
<evidence type="ECO:0000313" key="10">
    <source>
        <dbReference type="Proteomes" id="UP000799772"/>
    </source>
</evidence>
<feature type="transmembrane region" description="Helical" evidence="7">
    <location>
        <begin position="390"/>
        <end position="411"/>
    </location>
</feature>
<dbReference type="AlphaFoldDB" id="A0A9P4I3G4"/>
<gene>
    <name evidence="9" type="ORF">NA57DRAFT_69794</name>
</gene>
<evidence type="ECO:0000313" key="9">
    <source>
        <dbReference type="EMBL" id="KAF2092482.1"/>
    </source>
</evidence>
<reference evidence="9" key="1">
    <citation type="journal article" date="2020" name="Stud. Mycol.">
        <title>101 Dothideomycetes genomes: a test case for predicting lifestyles and emergence of pathogens.</title>
        <authorList>
            <person name="Haridas S."/>
            <person name="Albert R."/>
            <person name="Binder M."/>
            <person name="Bloem J."/>
            <person name="Labutti K."/>
            <person name="Salamov A."/>
            <person name="Andreopoulos B."/>
            <person name="Baker S."/>
            <person name="Barry K."/>
            <person name="Bills G."/>
            <person name="Bluhm B."/>
            <person name="Cannon C."/>
            <person name="Castanera R."/>
            <person name="Culley D."/>
            <person name="Daum C."/>
            <person name="Ezra D."/>
            <person name="Gonzalez J."/>
            <person name="Henrissat B."/>
            <person name="Kuo A."/>
            <person name="Liang C."/>
            <person name="Lipzen A."/>
            <person name="Lutzoni F."/>
            <person name="Magnuson J."/>
            <person name="Mondo S."/>
            <person name="Nolan M."/>
            <person name="Ohm R."/>
            <person name="Pangilinan J."/>
            <person name="Park H.-J."/>
            <person name="Ramirez L."/>
            <person name="Alfaro M."/>
            <person name="Sun H."/>
            <person name="Tritt A."/>
            <person name="Yoshinaga Y."/>
            <person name="Zwiers L.-H."/>
            <person name="Turgeon B."/>
            <person name="Goodwin S."/>
            <person name="Spatafora J."/>
            <person name="Crous P."/>
            <person name="Grigoriev I."/>
        </authorList>
    </citation>
    <scope>NUCLEOTIDE SEQUENCE</scope>
    <source>
        <strain evidence="9">CBS 133067</strain>
    </source>
</reference>
<keyword evidence="3 7" id="KW-0812">Transmembrane</keyword>
<dbReference type="InterPro" id="IPR020846">
    <property type="entry name" value="MFS_dom"/>
</dbReference>
<evidence type="ECO:0000259" key="8">
    <source>
        <dbReference type="PROSITE" id="PS50850"/>
    </source>
</evidence>
<feature type="transmembrane region" description="Helical" evidence="7">
    <location>
        <begin position="295"/>
        <end position="316"/>
    </location>
</feature>
<feature type="transmembrane region" description="Helical" evidence="7">
    <location>
        <begin position="269"/>
        <end position="288"/>
    </location>
</feature>
<dbReference type="PROSITE" id="PS50850">
    <property type="entry name" value="MFS"/>
    <property type="match status" value="1"/>
</dbReference>
<dbReference type="InterPro" id="IPR011701">
    <property type="entry name" value="MFS"/>
</dbReference>
<feature type="transmembrane region" description="Helical" evidence="7">
    <location>
        <begin position="101"/>
        <end position="121"/>
    </location>
</feature>
<evidence type="ECO:0000256" key="5">
    <source>
        <dbReference type="ARBA" id="ARBA00023136"/>
    </source>
</evidence>
<feature type="transmembrane region" description="Helical" evidence="7">
    <location>
        <begin position="164"/>
        <end position="184"/>
    </location>
</feature>
<comment type="subcellular location">
    <subcellularLocation>
        <location evidence="1">Membrane</location>
        <topology evidence="1">Multi-pass membrane protein</topology>
    </subcellularLocation>
</comment>
<evidence type="ECO:0000256" key="1">
    <source>
        <dbReference type="ARBA" id="ARBA00004141"/>
    </source>
</evidence>
<evidence type="ECO:0000256" key="4">
    <source>
        <dbReference type="ARBA" id="ARBA00022989"/>
    </source>
</evidence>
<protein>
    <submittedName>
        <fullName evidence="9">MFS general substrate transporter</fullName>
    </submittedName>
</protein>
<keyword evidence="2" id="KW-0813">Transport</keyword>
<keyword evidence="4 7" id="KW-1133">Transmembrane helix</keyword>
<evidence type="ECO:0000256" key="3">
    <source>
        <dbReference type="ARBA" id="ARBA00022692"/>
    </source>
</evidence>
<dbReference type="GO" id="GO:0022857">
    <property type="term" value="F:transmembrane transporter activity"/>
    <property type="evidence" value="ECO:0007669"/>
    <property type="project" value="InterPro"/>
</dbReference>
<dbReference type="InterPro" id="IPR036259">
    <property type="entry name" value="MFS_trans_sf"/>
</dbReference>
<accession>A0A9P4I3G4</accession>
<dbReference type="PANTHER" id="PTHR43791">
    <property type="entry name" value="PERMEASE-RELATED"/>
    <property type="match status" value="1"/>
</dbReference>
<dbReference type="GO" id="GO:0016020">
    <property type="term" value="C:membrane"/>
    <property type="evidence" value="ECO:0007669"/>
    <property type="project" value="UniProtKB-SubCell"/>
</dbReference>
<proteinExistence type="inferred from homology"/>
<dbReference type="PANTHER" id="PTHR43791:SF103">
    <property type="entry name" value="MAJOR FACILITATOR SUPERFAMILY (MFS) PROFILE DOMAIN-CONTAINING PROTEIN-RELATED"/>
    <property type="match status" value="1"/>
</dbReference>
<feature type="transmembrane region" description="Helical" evidence="7">
    <location>
        <begin position="133"/>
        <end position="152"/>
    </location>
</feature>
<dbReference type="Proteomes" id="UP000799772">
    <property type="component" value="Unassembled WGS sequence"/>
</dbReference>
<sequence>MKLRLMPLLTFCYLLQFLDKQSLSYATLLGLIEDTNLQGNEYSWVASVFYFGYLLWEGPTSYLMVRFPLGKYLSWSVLIWGTVLMFHGACNSFTGLMITRFFLGVAEASVAPGFSLMMGIFYKRSEQPFRHGLWFCGNSLAHFVGSILGFIIGNTNAGIAPWRLLFIIFGAITVFWAVIMLLLLPDSPSDAKFLSARDKQVAIARVAENNTGIRSHQFKPEQVMEALRDPNVWLLTLYNFCINLPNGGLTSFGSLVIKGFGYGRLRSLLLQMPSGFIQLGIVILVTILPSKIRNIRTLLMFVAVMISNLGIAIVYFVDPAYKHVRLAGYYLCVSYGAQFPLGLSLVSSNVGGFTKKATVTGLMFVSYCVGNIVGPQFYFPSEAPRYTTGIASALTGFSVSCLLLIVLRIHLIRENKRRDRAINADTVDVEVEEGLDSRISDLTDWQRPSFRYVY</sequence>
<dbReference type="FunFam" id="1.20.1250.20:FF:000064">
    <property type="entry name" value="MFS allantoate transporter"/>
    <property type="match status" value="1"/>
</dbReference>
<feature type="transmembrane region" description="Helical" evidence="7">
    <location>
        <begin position="358"/>
        <end position="378"/>
    </location>
</feature>